<dbReference type="PROSITE" id="PS50048">
    <property type="entry name" value="ZN2_CY6_FUNGAL_2"/>
    <property type="match status" value="1"/>
</dbReference>
<keyword evidence="3" id="KW-0804">Transcription</keyword>
<evidence type="ECO:0000313" key="8">
    <source>
        <dbReference type="EMBL" id="GAP90215.2"/>
    </source>
</evidence>
<evidence type="ECO:0000256" key="4">
    <source>
        <dbReference type="ARBA" id="ARBA00023242"/>
    </source>
</evidence>
<dbReference type="SMART" id="SM00906">
    <property type="entry name" value="Fungal_trans"/>
    <property type="match status" value="1"/>
</dbReference>
<feature type="compositionally biased region" description="Gly residues" evidence="5">
    <location>
        <begin position="676"/>
        <end position="687"/>
    </location>
</feature>
<keyword evidence="6" id="KW-0472">Membrane</keyword>
<feature type="region of interest" description="Disordered" evidence="5">
    <location>
        <begin position="669"/>
        <end position="781"/>
    </location>
</feature>
<feature type="region of interest" description="Disordered" evidence="5">
    <location>
        <begin position="49"/>
        <end position="129"/>
    </location>
</feature>
<dbReference type="EMBL" id="DF977487">
    <property type="protein sequence ID" value="GAP90215.2"/>
    <property type="molecule type" value="Genomic_DNA"/>
</dbReference>
<dbReference type="AlphaFoldDB" id="A0A1W2TP86"/>
<dbReference type="GO" id="GO:0008270">
    <property type="term" value="F:zinc ion binding"/>
    <property type="evidence" value="ECO:0007669"/>
    <property type="project" value="InterPro"/>
</dbReference>
<dbReference type="PANTHER" id="PTHR47424:SF9">
    <property type="entry name" value="TAH-2"/>
    <property type="match status" value="1"/>
</dbReference>
<dbReference type="STRING" id="77044.A0A1W2TP86"/>
<dbReference type="CDD" id="cd00067">
    <property type="entry name" value="GAL4"/>
    <property type="match status" value="1"/>
</dbReference>
<dbReference type="Proteomes" id="UP000054516">
    <property type="component" value="Unassembled WGS sequence"/>
</dbReference>
<dbReference type="GO" id="GO:0006351">
    <property type="term" value="P:DNA-templated transcription"/>
    <property type="evidence" value="ECO:0007669"/>
    <property type="project" value="InterPro"/>
</dbReference>
<dbReference type="Pfam" id="PF04082">
    <property type="entry name" value="Fungal_trans"/>
    <property type="match status" value="1"/>
</dbReference>
<evidence type="ECO:0000256" key="3">
    <source>
        <dbReference type="ARBA" id="ARBA00023163"/>
    </source>
</evidence>
<dbReference type="PROSITE" id="PS00463">
    <property type="entry name" value="ZN2_CY6_FUNGAL_1"/>
    <property type="match status" value="1"/>
</dbReference>
<dbReference type="OrthoDB" id="2351791at2759"/>
<dbReference type="InterPro" id="IPR007219">
    <property type="entry name" value="XnlR_reg_dom"/>
</dbReference>
<feature type="compositionally biased region" description="Low complexity" evidence="5">
    <location>
        <begin position="532"/>
        <end position="544"/>
    </location>
</feature>
<name>A0A1W2TP86_ROSNE</name>
<keyword evidence="6" id="KW-1133">Transmembrane helix</keyword>
<keyword evidence="2" id="KW-0805">Transcription regulation</keyword>
<dbReference type="InterPro" id="IPR036864">
    <property type="entry name" value="Zn2-C6_fun-type_DNA-bd_sf"/>
</dbReference>
<dbReference type="GO" id="GO:0000978">
    <property type="term" value="F:RNA polymerase II cis-regulatory region sequence-specific DNA binding"/>
    <property type="evidence" value="ECO:0007669"/>
    <property type="project" value="TreeGrafter"/>
</dbReference>
<dbReference type="SMART" id="SM00066">
    <property type="entry name" value="GAL4"/>
    <property type="match status" value="1"/>
</dbReference>
<keyword evidence="9" id="KW-1185">Reference proteome</keyword>
<dbReference type="CDD" id="cd12148">
    <property type="entry name" value="fungal_TF_MHR"/>
    <property type="match status" value="1"/>
</dbReference>
<evidence type="ECO:0000256" key="1">
    <source>
        <dbReference type="ARBA" id="ARBA00022723"/>
    </source>
</evidence>
<dbReference type="OMA" id="RDRIWKS"/>
<gene>
    <name evidence="8" type="ORF">SAMD00023353_4200670</name>
</gene>
<keyword evidence="6" id="KW-0812">Transmembrane</keyword>
<feature type="compositionally biased region" description="Acidic residues" evidence="5">
    <location>
        <begin position="471"/>
        <end position="481"/>
    </location>
</feature>
<evidence type="ECO:0000256" key="6">
    <source>
        <dbReference type="SAM" id="Phobius"/>
    </source>
</evidence>
<feature type="compositionally biased region" description="Low complexity" evidence="5">
    <location>
        <begin position="80"/>
        <end position="117"/>
    </location>
</feature>
<feature type="compositionally biased region" description="Low complexity" evidence="5">
    <location>
        <begin position="688"/>
        <end position="699"/>
    </location>
</feature>
<evidence type="ECO:0000256" key="2">
    <source>
        <dbReference type="ARBA" id="ARBA00023015"/>
    </source>
</evidence>
<protein>
    <submittedName>
        <fullName evidence="8">Putative fungal specific transcription factor domain-containing protein</fullName>
    </submittedName>
</protein>
<evidence type="ECO:0000259" key="7">
    <source>
        <dbReference type="PROSITE" id="PS50048"/>
    </source>
</evidence>
<feature type="compositionally biased region" description="Acidic residues" evidence="5">
    <location>
        <begin position="762"/>
        <end position="777"/>
    </location>
</feature>
<feature type="domain" description="Zn(2)-C6 fungal-type" evidence="7">
    <location>
        <begin position="18"/>
        <end position="49"/>
    </location>
</feature>
<keyword evidence="4" id="KW-0539">Nucleus</keyword>
<dbReference type="InterPro" id="IPR051127">
    <property type="entry name" value="Fungal_SecMet_Regulators"/>
</dbReference>
<dbReference type="GO" id="GO:0005634">
    <property type="term" value="C:nucleus"/>
    <property type="evidence" value="ECO:0007669"/>
    <property type="project" value="TreeGrafter"/>
</dbReference>
<feature type="region of interest" description="Disordered" evidence="5">
    <location>
        <begin position="451"/>
        <end position="486"/>
    </location>
</feature>
<feature type="transmembrane region" description="Helical" evidence="6">
    <location>
        <begin position="581"/>
        <end position="601"/>
    </location>
</feature>
<feature type="region of interest" description="Disordered" evidence="5">
    <location>
        <begin position="521"/>
        <end position="544"/>
    </location>
</feature>
<dbReference type="PANTHER" id="PTHR47424">
    <property type="entry name" value="REGULATORY PROTEIN GAL4"/>
    <property type="match status" value="1"/>
</dbReference>
<dbReference type="InterPro" id="IPR001138">
    <property type="entry name" value="Zn2Cys6_DnaBD"/>
</dbReference>
<feature type="compositionally biased region" description="Basic and acidic residues" evidence="5">
    <location>
        <begin position="461"/>
        <end position="470"/>
    </location>
</feature>
<dbReference type="GO" id="GO:0000981">
    <property type="term" value="F:DNA-binding transcription factor activity, RNA polymerase II-specific"/>
    <property type="evidence" value="ECO:0007669"/>
    <property type="project" value="InterPro"/>
</dbReference>
<sequence>MQSDTDGLPPLRRRVAQACDTCKQRKVKCDGQTPCSYCKRRRQAHTCRFSPPVVRRPRRRRSRSEQPTSICPSPSGRIRTATPTTTTTTATATPTPTAPIQAATAVTAPPVTHVSPTLTRHSDVSAEEEAEVPRDARLICDAQGRLVFIGDCAPLSLFQTVRQIVTSRVDPHAFAPETSRVSMLENMNSEGLMPLGSTAEPAIDRSAVRRLVITYLTVTSGLVDLFDDATLIPEMQSWAGQAEHAADAASAVRYLVLAIGSQSEDERTATTYFLRGKHLALSALVGNLSVGTVQSFLLTTLYMLRSCQINAAFLFFGIAARAAYTIGLHRTEVNSRFGPEIHTRRDRLWKSVRVLDLYLSISMGRPPAAADADCTVPYHSSPLADGRDGGEEERYDLLNASAQVLSLVERIIREVYSRRKISPQLTEGLSRQLREWSGRWLAPLLRAVDRGRGGGRRRERGRGGRERGEGEEGEDEEEEEEERYHRERTGACQVLASYYYAVMLVSRPFLMYELCRRLPEKGGSGTARPPRSATGTETETAASSGGRAKLANACIDAATLLIGLVSDFLEPGGPPDRRMPLIVSWLFAASLVVGVGLLGGFGRALERPARASVAALGDGCFGRRDAHAAQYARIAASLHACAAAHLERRDAEDRRRTAEDSTLLFGLLLPPREAAGGRGGGGGGGGPATSTSTSSASTSIPIPQHHHHQYHHHGQGQGRAYHTTTVDAEGGRHHHHHHYHHAEATETPRAPEPSSRSWEAESFGDGDGNDNDDDDGHDVDFDPAIFSFGNSGGDVSAPPTTTTTTAVMDFYPFPPTGGDALESADQVFGAINLFPLLDGDGHIDLAHLL</sequence>
<accession>A0A1W2TP86</accession>
<reference evidence="8" key="1">
    <citation type="submission" date="2016-03" db="EMBL/GenBank/DDBJ databases">
        <title>Draft genome sequence of Rosellinia necatrix.</title>
        <authorList>
            <person name="Kanematsu S."/>
        </authorList>
    </citation>
    <scope>NUCLEOTIDE SEQUENCE [LARGE SCALE GENOMIC DNA]</scope>
    <source>
        <strain evidence="8">W97</strain>
    </source>
</reference>
<proteinExistence type="predicted"/>
<dbReference type="Pfam" id="PF00172">
    <property type="entry name" value="Zn_clus"/>
    <property type="match status" value="1"/>
</dbReference>
<keyword evidence="1" id="KW-0479">Metal-binding</keyword>
<dbReference type="Gene3D" id="4.10.240.10">
    <property type="entry name" value="Zn(2)-C6 fungal-type DNA-binding domain"/>
    <property type="match status" value="1"/>
</dbReference>
<dbReference type="GO" id="GO:0000435">
    <property type="term" value="P:positive regulation of transcription from RNA polymerase II promoter by galactose"/>
    <property type="evidence" value="ECO:0007669"/>
    <property type="project" value="TreeGrafter"/>
</dbReference>
<feature type="compositionally biased region" description="Basic residues" evidence="5">
    <location>
        <begin position="704"/>
        <end position="714"/>
    </location>
</feature>
<organism evidence="8">
    <name type="scientific">Rosellinia necatrix</name>
    <name type="common">White root-rot fungus</name>
    <dbReference type="NCBI Taxonomy" id="77044"/>
    <lineage>
        <taxon>Eukaryota</taxon>
        <taxon>Fungi</taxon>
        <taxon>Dikarya</taxon>
        <taxon>Ascomycota</taxon>
        <taxon>Pezizomycotina</taxon>
        <taxon>Sordariomycetes</taxon>
        <taxon>Xylariomycetidae</taxon>
        <taxon>Xylariales</taxon>
        <taxon>Xylariaceae</taxon>
        <taxon>Rosellinia</taxon>
    </lineage>
</organism>
<evidence type="ECO:0000256" key="5">
    <source>
        <dbReference type="SAM" id="MobiDB-lite"/>
    </source>
</evidence>
<evidence type="ECO:0000313" key="9">
    <source>
        <dbReference type="Proteomes" id="UP000054516"/>
    </source>
</evidence>
<dbReference type="SUPFAM" id="SSF57701">
    <property type="entry name" value="Zn2/Cys6 DNA-binding domain"/>
    <property type="match status" value="1"/>
</dbReference>